<evidence type="ECO:0000313" key="9">
    <source>
        <dbReference type="EMBL" id="EXM38438.1"/>
    </source>
</evidence>
<dbReference type="Pfam" id="PF20578">
    <property type="entry name" value="aBig_2"/>
    <property type="match status" value="1"/>
</dbReference>
<evidence type="ECO:0000259" key="7">
    <source>
        <dbReference type="Pfam" id="PF07504"/>
    </source>
</evidence>
<keyword evidence="3" id="KW-0378">Hydrolase</keyword>
<dbReference type="PATRIC" id="fig|1341156.4.peg.3699"/>
<dbReference type="InterPro" id="IPR046780">
    <property type="entry name" value="aBig_2"/>
</dbReference>
<evidence type="ECO:0000256" key="6">
    <source>
        <dbReference type="SAM" id="SignalP"/>
    </source>
</evidence>
<evidence type="ECO:0000256" key="3">
    <source>
        <dbReference type="ARBA" id="ARBA00022801"/>
    </source>
</evidence>
<comment type="caution">
    <text evidence="9">The sequence shown here is derived from an EMBL/GenBank/DDBJ whole genome shotgun (WGS) entry which is preliminary data.</text>
</comment>
<evidence type="ECO:0000259" key="8">
    <source>
        <dbReference type="Pfam" id="PF20578"/>
    </source>
</evidence>
<reference evidence="9 10" key="1">
    <citation type="submission" date="2013-06" db="EMBL/GenBank/DDBJ databases">
        <title>Rumen cellulosomics: divergent fiber-degrading strategies revealed by comparative genome-wide analysis of six Ruminococcal strains.</title>
        <authorList>
            <person name="Dassa B."/>
            <person name="Borovok I."/>
            <person name="Lamed R."/>
            <person name="Flint H."/>
            <person name="Yeoman C.J."/>
            <person name="White B."/>
            <person name="Bayer E.A."/>
        </authorList>
    </citation>
    <scope>NUCLEOTIDE SEQUENCE [LARGE SCALE GENOMIC DNA]</scope>
    <source>
        <strain evidence="9 10">SY3</strain>
    </source>
</reference>
<evidence type="ECO:0000256" key="2">
    <source>
        <dbReference type="ARBA" id="ARBA00022723"/>
    </source>
</evidence>
<keyword evidence="5" id="KW-0482">Metalloprotease</keyword>
<feature type="domain" description="FTP" evidence="7">
    <location>
        <begin position="458"/>
        <end position="499"/>
    </location>
</feature>
<keyword evidence="1" id="KW-0645">Protease</keyword>
<keyword evidence="10" id="KW-1185">Reference proteome</keyword>
<evidence type="ECO:0000313" key="10">
    <source>
        <dbReference type="Proteomes" id="UP000021369"/>
    </source>
</evidence>
<accession>A0A011VV42</accession>
<dbReference type="InterPro" id="IPR011096">
    <property type="entry name" value="FTP_domain"/>
</dbReference>
<sequence>MKPIIKRLLSGVLSSTMTISAIPIVSAHADESAESYPYTMFAASNDDGAITINADNFCVNGNVATNGTIVSSGNMNINGTKTESADESMIFIFDKIDTKYFSVPNVEEHTEDYTIDELNININVPTEVQGEATLTGNININNALKALDDVNLYGEVKNTNDSIIFSKYGDIVIDSQNVNLNGLIYAPFGSVTINAQNLNLNNVVIIAESIVLTCPNVNANNGSNASSFVGTSSETFIAPIEEWQYLNDNDEDGIPDLVENAIGTDNDSQDSDGDNIPDYTEYVVLNTDPTSPNDVMPFIQAAYDNLEIELAIGDTYDNVNNDVVLPLKSTYDAVVEWEVSNDEVININGHISDNLESSSEVTYTATIFLFGEQLTKKFDLHVNPKASHIDIDSIKDLTVDDIEEMNSDDEDFEIEINDYGYIEEIFGKYSDNSIKSPNDALYSLYSIKTALGISDPFEELKLFDIDKDETGTIYKFTQLVNGVPCFDNNIIVSCDENGTTDYLRSSYFPVNTTISTSPNISYEDINDDILKEYPDASIIDVDEDNRLFILNYYGKLYLVWNKYIGVNNYTYQILVNANDGKILYKNISDINFDEDLTITQDDLLKQSRTISILKQNNLFVDDYYYLEDSDRNIIVYDAQGKAYGSSDKKNIKKHLFLFIIILVHHGLLKKYLLWQTWKIYMIFTITNSVDFLLMMLGLKQQEMI</sequence>
<protein>
    <submittedName>
        <fullName evidence="9">Uncharacterized protein</fullName>
    </submittedName>
</protein>
<feature type="signal peptide" evidence="6">
    <location>
        <begin position="1"/>
        <end position="29"/>
    </location>
</feature>
<dbReference type="AlphaFoldDB" id="A0A011VV42"/>
<keyword evidence="6" id="KW-0732">Signal</keyword>
<proteinExistence type="predicted"/>
<gene>
    <name evidence="9" type="ORF">RASY3_13375</name>
</gene>
<dbReference type="Pfam" id="PF07504">
    <property type="entry name" value="FTP"/>
    <property type="match status" value="1"/>
</dbReference>
<evidence type="ECO:0000256" key="4">
    <source>
        <dbReference type="ARBA" id="ARBA00022833"/>
    </source>
</evidence>
<dbReference type="Proteomes" id="UP000021369">
    <property type="component" value="Unassembled WGS sequence"/>
</dbReference>
<dbReference type="EMBL" id="JEOB01000004">
    <property type="protein sequence ID" value="EXM38438.1"/>
    <property type="molecule type" value="Genomic_DNA"/>
</dbReference>
<organism evidence="9 10">
    <name type="scientific">Ruminococcus albus SY3</name>
    <dbReference type="NCBI Taxonomy" id="1341156"/>
    <lineage>
        <taxon>Bacteria</taxon>
        <taxon>Bacillati</taxon>
        <taxon>Bacillota</taxon>
        <taxon>Clostridia</taxon>
        <taxon>Eubacteriales</taxon>
        <taxon>Oscillospiraceae</taxon>
        <taxon>Ruminococcus</taxon>
    </lineage>
</organism>
<name>A0A011VV42_RUMAL</name>
<keyword evidence="2" id="KW-0479">Metal-binding</keyword>
<evidence type="ECO:0000256" key="1">
    <source>
        <dbReference type="ARBA" id="ARBA00022670"/>
    </source>
</evidence>
<keyword evidence="4" id="KW-0862">Zinc</keyword>
<dbReference type="RefSeq" id="WP_037289055.1">
    <property type="nucleotide sequence ID" value="NZ_JEOB01000004.1"/>
</dbReference>
<feature type="chain" id="PRO_5001465238" evidence="6">
    <location>
        <begin position="30"/>
        <end position="704"/>
    </location>
</feature>
<feature type="domain" description="Atrophied bacterial Ig" evidence="8">
    <location>
        <begin position="300"/>
        <end position="383"/>
    </location>
</feature>
<evidence type="ECO:0000256" key="5">
    <source>
        <dbReference type="ARBA" id="ARBA00023049"/>
    </source>
</evidence>